<name>X1FZK7_9ZZZZ</name>
<dbReference type="AlphaFoldDB" id="X1FZK7"/>
<comment type="caution">
    <text evidence="2">The sequence shown here is derived from an EMBL/GenBank/DDBJ whole genome shotgun (WGS) entry which is preliminary data.</text>
</comment>
<gene>
    <name evidence="2" type="ORF">S03H2_05459</name>
</gene>
<dbReference type="GO" id="GO:0008831">
    <property type="term" value="F:dTDP-4-dehydrorhamnose reductase activity"/>
    <property type="evidence" value="ECO:0007669"/>
    <property type="project" value="TreeGrafter"/>
</dbReference>
<feature type="domain" description="RmlD-like substrate binding" evidence="1">
    <location>
        <begin position="1"/>
        <end position="165"/>
    </location>
</feature>
<evidence type="ECO:0000313" key="2">
    <source>
        <dbReference type="EMBL" id="GAH26203.1"/>
    </source>
</evidence>
<dbReference type="PANTHER" id="PTHR10491:SF4">
    <property type="entry name" value="METHIONINE ADENOSYLTRANSFERASE 2 SUBUNIT BETA"/>
    <property type="match status" value="1"/>
</dbReference>
<dbReference type="Pfam" id="PF04321">
    <property type="entry name" value="RmlD_sub_bind"/>
    <property type="match status" value="1"/>
</dbReference>
<dbReference type="InterPro" id="IPR029903">
    <property type="entry name" value="RmlD-like-bd"/>
</dbReference>
<protein>
    <recommendedName>
        <fullName evidence="1">RmlD-like substrate binding domain-containing protein</fullName>
    </recommendedName>
</protein>
<feature type="non-terminal residue" evidence="2">
    <location>
        <position position="168"/>
    </location>
</feature>
<dbReference type="Gene3D" id="3.40.50.720">
    <property type="entry name" value="NAD(P)-binding Rossmann-like Domain"/>
    <property type="match status" value="1"/>
</dbReference>
<dbReference type="SUPFAM" id="SSF51735">
    <property type="entry name" value="NAD(P)-binding Rossmann-fold domains"/>
    <property type="match status" value="1"/>
</dbReference>
<dbReference type="EMBL" id="BARU01002279">
    <property type="protein sequence ID" value="GAH26203.1"/>
    <property type="molecule type" value="Genomic_DNA"/>
</dbReference>
<reference evidence="2" key="1">
    <citation type="journal article" date="2014" name="Front. Microbiol.">
        <title>High frequency of phylogenetically diverse reductive dehalogenase-homologous genes in deep subseafloor sedimentary metagenomes.</title>
        <authorList>
            <person name="Kawai M."/>
            <person name="Futagami T."/>
            <person name="Toyoda A."/>
            <person name="Takaki Y."/>
            <person name="Nishi S."/>
            <person name="Hori S."/>
            <person name="Arai W."/>
            <person name="Tsubouchi T."/>
            <person name="Morono Y."/>
            <person name="Uchiyama I."/>
            <person name="Ito T."/>
            <person name="Fujiyama A."/>
            <person name="Inagaki F."/>
            <person name="Takami H."/>
        </authorList>
    </citation>
    <scope>NUCLEOTIDE SEQUENCE</scope>
    <source>
        <strain evidence="2">Expedition CK06-06</strain>
    </source>
</reference>
<sequence length="168" mass="18949">MKILITGSKGQLGIELIDIAPQEHKIFGYDLDMDITDRFAIESRFSKVKPDLVIHCAAFTDVDGCEGFRDKAFLVNGTGTENLAKVARKYDCEFVYISTDYVFNGKKDMPYVEEDIPDPVSIYGKSKLAGEEAVTNILEKFYILRTTGIYSRYGKNFVETIIRASENC</sequence>
<accession>X1FZK7</accession>
<dbReference type="CDD" id="cd05254">
    <property type="entry name" value="dTDP_HR_like_SDR_e"/>
    <property type="match status" value="1"/>
</dbReference>
<dbReference type="InterPro" id="IPR005913">
    <property type="entry name" value="dTDP_dehydrorham_reduct"/>
</dbReference>
<proteinExistence type="predicted"/>
<organism evidence="2">
    <name type="scientific">marine sediment metagenome</name>
    <dbReference type="NCBI Taxonomy" id="412755"/>
    <lineage>
        <taxon>unclassified sequences</taxon>
        <taxon>metagenomes</taxon>
        <taxon>ecological metagenomes</taxon>
    </lineage>
</organism>
<dbReference type="GO" id="GO:0005829">
    <property type="term" value="C:cytosol"/>
    <property type="evidence" value="ECO:0007669"/>
    <property type="project" value="TreeGrafter"/>
</dbReference>
<dbReference type="GO" id="GO:0019305">
    <property type="term" value="P:dTDP-rhamnose biosynthetic process"/>
    <property type="evidence" value="ECO:0007669"/>
    <property type="project" value="TreeGrafter"/>
</dbReference>
<dbReference type="InterPro" id="IPR036291">
    <property type="entry name" value="NAD(P)-bd_dom_sf"/>
</dbReference>
<dbReference type="PANTHER" id="PTHR10491">
    <property type="entry name" value="DTDP-4-DEHYDRORHAMNOSE REDUCTASE"/>
    <property type="match status" value="1"/>
</dbReference>
<evidence type="ECO:0000259" key="1">
    <source>
        <dbReference type="Pfam" id="PF04321"/>
    </source>
</evidence>